<dbReference type="Pfam" id="PF08281">
    <property type="entry name" value="Sigma70_r4_2"/>
    <property type="match status" value="1"/>
</dbReference>
<accession>A0A1G8P832</accession>
<keyword evidence="5" id="KW-0804">Transcription</keyword>
<dbReference type="RefSeq" id="WP_031576663.1">
    <property type="nucleotide sequence ID" value="NZ_DAMANS010000069.1"/>
</dbReference>
<dbReference type="PANTHER" id="PTHR43133:SF8">
    <property type="entry name" value="RNA POLYMERASE SIGMA FACTOR HI_1459-RELATED"/>
    <property type="match status" value="1"/>
</dbReference>
<organism evidence="8 9">
    <name type="scientific">Proteiniclasticum ruminis</name>
    <dbReference type="NCBI Taxonomy" id="398199"/>
    <lineage>
        <taxon>Bacteria</taxon>
        <taxon>Bacillati</taxon>
        <taxon>Bacillota</taxon>
        <taxon>Clostridia</taxon>
        <taxon>Eubacteriales</taxon>
        <taxon>Clostridiaceae</taxon>
        <taxon>Proteiniclasticum</taxon>
    </lineage>
</organism>
<dbReference type="Gene3D" id="1.10.10.10">
    <property type="entry name" value="Winged helix-like DNA-binding domain superfamily/Winged helix DNA-binding domain"/>
    <property type="match status" value="1"/>
</dbReference>
<dbReference type="GO" id="GO:0003677">
    <property type="term" value="F:DNA binding"/>
    <property type="evidence" value="ECO:0007669"/>
    <property type="project" value="UniProtKB-KW"/>
</dbReference>
<evidence type="ECO:0000313" key="9">
    <source>
        <dbReference type="Proteomes" id="UP000183255"/>
    </source>
</evidence>
<dbReference type="Gene3D" id="1.10.1740.10">
    <property type="match status" value="1"/>
</dbReference>
<proteinExistence type="inferred from homology"/>
<gene>
    <name evidence="8" type="ORF">SAMN05421804_10516</name>
</gene>
<sequence>MEDKRIMDLFFRRSEKAIEELAAKYAVHLRWIGMNILKDPRETEECENDTYFKTWNSIPPERPEFLKAYVSKIMRNLALDRYRKSRTLKRNVEMDALHRELLETIPDSKGDFKAEDQEILQAIHTFLSSLDENLRTLFVRRYFYGESVKSLSVKMGIKESAAATKLWRLRSQLKETLEREEVFL</sequence>
<dbReference type="NCBIfam" id="TIGR02937">
    <property type="entry name" value="sigma70-ECF"/>
    <property type="match status" value="1"/>
</dbReference>
<dbReference type="InterPro" id="IPR036388">
    <property type="entry name" value="WH-like_DNA-bd_sf"/>
</dbReference>
<dbReference type="EMBL" id="FNDZ01000005">
    <property type="protein sequence ID" value="SDI88468.1"/>
    <property type="molecule type" value="Genomic_DNA"/>
</dbReference>
<feature type="domain" description="RNA polymerase sigma factor 70 region 4 type 2" evidence="7">
    <location>
        <begin position="121"/>
        <end position="172"/>
    </location>
</feature>
<dbReference type="InterPro" id="IPR013325">
    <property type="entry name" value="RNA_pol_sigma_r2"/>
</dbReference>
<reference evidence="8 9" key="1">
    <citation type="submission" date="2016-10" db="EMBL/GenBank/DDBJ databases">
        <authorList>
            <person name="de Groot N.N."/>
        </authorList>
    </citation>
    <scope>NUCLEOTIDE SEQUENCE [LARGE SCALE GENOMIC DNA]</scope>
    <source>
        <strain evidence="8 9">CGMCC 1.5058</strain>
    </source>
</reference>
<dbReference type="SUPFAM" id="SSF88659">
    <property type="entry name" value="Sigma3 and sigma4 domains of RNA polymerase sigma factors"/>
    <property type="match status" value="1"/>
</dbReference>
<protein>
    <submittedName>
        <fullName evidence="8">RNA polymerase sigma-70 factor, ECF subfamily</fullName>
    </submittedName>
</protein>
<dbReference type="PANTHER" id="PTHR43133">
    <property type="entry name" value="RNA POLYMERASE ECF-TYPE SIGMA FACTO"/>
    <property type="match status" value="1"/>
</dbReference>
<dbReference type="Pfam" id="PF04542">
    <property type="entry name" value="Sigma70_r2"/>
    <property type="match status" value="1"/>
</dbReference>
<evidence type="ECO:0000259" key="6">
    <source>
        <dbReference type="Pfam" id="PF04542"/>
    </source>
</evidence>
<evidence type="ECO:0000256" key="5">
    <source>
        <dbReference type="ARBA" id="ARBA00023163"/>
    </source>
</evidence>
<dbReference type="InterPro" id="IPR014284">
    <property type="entry name" value="RNA_pol_sigma-70_dom"/>
</dbReference>
<keyword evidence="2" id="KW-0805">Transcription regulation</keyword>
<evidence type="ECO:0000256" key="2">
    <source>
        <dbReference type="ARBA" id="ARBA00023015"/>
    </source>
</evidence>
<keyword evidence="3" id="KW-0731">Sigma factor</keyword>
<dbReference type="InterPro" id="IPR013249">
    <property type="entry name" value="RNA_pol_sigma70_r4_t2"/>
</dbReference>
<dbReference type="GO" id="GO:0016987">
    <property type="term" value="F:sigma factor activity"/>
    <property type="evidence" value="ECO:0007669"/>
    <property type="project" value="UniProtKB-KW"/>
</dbReference>
<evidence type="ECO:0000256" key="3">
    <source>
        <dbReference type="ARBA" id="ARBA00023082"/>
    </source>
</evidence>
<dbReference type="Proteomes" id="UP000183255">
    <property type="component" value="Unassembled WGS sequence"/>
</dbReference>
<dbReference type="AlphaFoldDB" id="A0A1G8P832"/>
<evidence type="ECO:0000256" key="4">
    <source>
        <dbReference type="ARBA" id="ARBA00023125"/>
    </source>
</evidence>
<evidence type="ECO:0000256" key="1">
    <source>
        <dbReference type="ARBA" id="ARBA00010641"/>
    </source>
</evidence>
<dbReference type="InterPro" id="IPR039425">
    <property type="entry name" value="RNA_pol_sigma-70-like"/>
</dbReference>
<evidence type="ECO:0000259" key="7">
    <source>
        <dbReference type="Pfam" id="PF08281"/>
    </source>
</evidence>
<name>A0A1G8P832_9CLOT</name>
<evidence type="ECO:0000313" key="8">
    <source>
        <dbReference type="EMBL" id="SDI88468.1"/>
    </source>
</evidence>
<comment type="similarity">
    <text evidence="1">Belongs to the sigma-70 factor family. ECF subfamily.</text>
</comment>
<feature type="domain" description="RNA polymerase sigma-70 region 2" evidence="6">
    <location>
        <begin position="23"/>
        <end position="86"/>
    </location>
</feature>
<dbReference type="SUPFAM" id="SSF88946">
    <property type="entry name" value="Sigma2 domain of RNA polymerase sigma factors"/>
    <property type="match status" value="1"/>
</dbReference>
<dbReference type="GO" id="GO:0006352">
    <property type="term" value="P:DNA-templated transcription initiation"/>
    <property type="evidence" value="ECO:0007669"/>
    <property type="project" value="InterPro"/>
</dbReference>
<dbReference type="InterPro" id="IPR007627">
    <property type="entry name" value="RNA_pol_sigma70_r2"/>
</dbReference>
<dbReference type="InterPro" id="IPR013324">
    <property type="entry name" value="RNA_pol_sigma_r3/r4-like"/>
</dbReference>
<keyword evidence="4" id="KW-0238">DNA-binding</keyword>